<evidence type="ECO:0000313" key="3">
    <source>
        <dbReference type="Proteomes" id="UP000027725"/>
    </source>
</evidence>
<gene>
    <name evidence="2" type="ORF">DL1_09050</name>
</gene>
<proteinExistence type="predicted"/>
<feature type="signal peptide" evidence="1">
    <location>
        <begin position="1"/>
        <end position="20"/>
    </location>
</feature>
<feature type="chain" id="PRO_5001699729" evidence="1">
    <location>
        <begin position="21"/>
        <end position="115"/>
    </location>
</feature>
<sequence>MRISIAWPFIMILAVLVAQASVISAARMAPDRQEAAWEAYVLAHATTGDDLCGAGHKGPHHCPFCHSLPEAPHCAHDAPVQRLVPAIGWRQRADLHRRAQGRNINHSPRAPPLIA</sequence>
<protein>
    <submittedName>
        <fullName evidence="2">Uncharacterized protein</fullName>
    </submittedName>
</protein>
<dbReference type="AlphaFoldDB" id="A0A074TEX7"/>
<name>A0A074TEX7_9RHOB</name>
<evidence type="ECO:0000313" key="2">
    <source>
        <dbReference type="EMBL" id="KEP68710.1"/>
    </source>
</evidence>
<keyword evidence="1" id="KW-0732">Signal</keyword>
<dbReference type="EMBL" id="JHEH01000025">
    <property type="protein sequence ID" value="KEP68710.1"/>
    <property type="molecule type" value="Genomic_DNA"/>
</dbReference>
<accession>A0A074TEX7</accession>
<keyword evidence="3" id="KW-1185">Reference proteome</keyword>
<dbReference type="STRING" id="1185766.SAMN05216224_107141"/>
<evidence type="ECO:0000256" key="1">
    <source>
        <dbReference type="SAM" id="SignalP"/>
    </source>
</evidence>
<organism evidence="2 3">
    <name type="scientific">Thioclava dalianensis</name>
    <dbReference type="NCBI Taxonomy" id="1185766"/>
    <lineage>
        <taxon>Bacteria</taxon>
        <taxon>Pseudomonadati</taxon>
        <taxon>Pseudomonadota</taxon>
        <taxon>Alphaproteobacteria</taxon>
        <taxon>Rhodobacterales</taxon>
        <taxon>Paracoccaceae</taxon>
        <taxon>Thioclava</taxon>
    </lineage>
</organism>
<dbReference type="Proteomes" id="UP000027725">
    <property type="component" value="Unassembled WGS sequence"/>
</dbReference>
<dbReference type="eggNOG" id="ENOG5033293">
    <property type="taxonomic scope" value="Bacteria"/>
</dbReference>
<reference evidence="2 3" key="1">
    <citation type="submission" date="2014-03" db="EMBL/GenBank/DDBJ databases">
        <title>The draft genome sequence of Thioclava dalianensis DLFJ1-1.</title>
        <authorList>
            <person name="Lai Q."/>
            <person name="Shao Z."/>
        </authorList>
    </citation>
    <scope>NUCLEOTIDE SEQUENCE [LARGE SCALE GENOMIC DNA]</scope>
    <source>
        <strain evidence="2 3">DLFJ1-1</strain>
    </source>
</reference>
<comment type="caution">
    <text evidence="2">The sequence shown here is derived from an EMBL/GenBank/DDBJ whole genome shotgun (WGS) entry which is preliminary data.</text>
</comment>